<accession>A6HAW1</accession>
<protein>
    <submittedName>
        <fullName evidence="1">Cleavage and polyadenylation specificity factor 3, isoform CRA_c</fullName>
    </submittedName>
</protein>
<evidence type="ECO:0000313" key="1">
    <source>
        <dbReference type="EMBL" id="EDM03166.1"/>
    </source>
</evidence>
<dbReference type="Proteomes" id="UP000234681">
    <property type="component" value="Chromosome 6"/>
</dbReference>
<dbReference type="AGR" id="RGD:1305767"/>
<organism evidence="1 2">
    <name type="scientific">Rattus norvegicus</name>
    <name type="common">Rat</name>
    <dbReference type="NCBI Taxonomy" id="10116"/>
    <lineage>
        <taxon>Eukaryota</taxon>
        <taxon>Metazoa</taxon>
        <taxon>Chordata</taxon>
        <taxon>Craniata</taxon>
        <taxon>Vertebrata</taxon>
        <taxon>Euteleostomi</taxon>
        <taxon>Mammalia</taxon>
        <taxon>Eutheria</taxon>
        <taxon>Euarchontoglires</taxon>
        <taxon>Glires</taxon>
        <taxon>Rodentia</taxon>
        <taxon>Myomorpha</taxon>
        <taxon>Muroidea</taxon>
        <taxon>Muridae</taxon>
        <taxon>Murinae</taxon>
        <taxon>Rattus</taxon>
    </lineage>
</organism>
<dbReference type="AlphaFoldDB" id="A6HAW1"/>
<evidence type="ECO:0000313" key="2">
    <source>
        <dbReference type="Proteomes" id="UP000234681"/>
    </source>
</evidence>
<reference evidence="2" key="1">
    <citation type="submission" date="2005-09" db="EMBL/GenBank/DDBJ databases">
        <authorList>
            <person name="Mural R.J."/>
            <person name="Li P.W."/>
            <person name="Adams M.D."/>
            <person name="Amanatides P.G."/>
            <person name="Baden-Tillson H."/>
            <person name="Barnstead M."/>
            <person name="Chin S.H."/>
            <person name="Dew I."/>
            <person name="Evans C.A."/>
            <person name="Ferriera S."/>
            <person name="Flanigan M."/>
            <person name="Fosler C."/>
            <person name="Glodek A."/>
            <person name="Gu Z."/>
            <person name="Holt R.A."/>
            <person name="Jennings D."/>
            <person name="Kraft C.L."/>
            <person name="Lu F."/>
            <person name="Nguyen T."/>
            <person name="Nusskern D.R."/>
            <person name="Pfannkoch C.M."/>
            <person name="Sitter C."/>
            <person name="Sutton G.G."/>
            <person name="Venter J.C."/>
            <person name="Wang Z."/>
            <person name="Woodage T."/>
            <person name="Zheng X.H."/>
            <person name="Zhong F."/>
        </authorList>
    </citation>
    <scope>NUCLEOTIDE SEQUENCE [LARGE SCALE GENOMIC DNA]</scope>
    <source>
        <strain>BN</strain>
        <strain evidence="2">Sprague-Dawley</strain>
    </source>
</reference>
<name>A6HAW1_RAT</name>
<dbReference type="EMBL" id="CH473947">
    <property type="protein sequence ID" value="EDM03166.1"/>
    <property type="molecule type" value="Genomic_DNA"/>
</dbReference>
<gene>
    <name evidence="1 3" type="primary">Cpsf3</name>
    <name evidence="1" type="ORF">rCG_62142</name>
</gene>
<dbReference type="RGD" id="1305767">
    <property type="gene designation" value="Cpsf3"/>
</dbReference>
<proteinExistence type="predicted"/>
<sequence>MSLPSVRKASVLILSIKLKTRAKPELAKAQWSTILGRLF</sequence>
<evidence type="ECO:0000313" key="3">
    <source>
        <dbReference type="RGD" id="1305767"/>
    </source>
</evidence>